<feature type="chain" id="PRO_5035192299" evidence="2">
    <location>
        <begin position="33"/>
        <end position="255"/>
    </location>
</feature>
<evidence type="ECO:0000313" key="4">
    <source>
        <dbReference type="Proteomes" id="UP000622533"/>
    </source>
</evidence>
<keyword evidence="2" id="KW-0732">Signal</keyword>
<dbReference type="AlphaFoldDB" id="A0A8J7DFG3"/>
<evidence type="ECO:0000256" key="1">
    <source>
        <dbReference type="SAM" id="MobiDB-lite"/>
    </source>
</evidence>
<feature type="region of interest" description="Disordered" evidence="1">
    <location>
        <begin position="45"/>
        <end position="65"/>
    </location>
</feature>
<dbReference type="RefSeq" id="WP_193914711.1">
    <property type="nucleotide sequence ID" value="NZ_JADEXS020000002.1"/>
</dbReference>
<keyword evidence="4" id="KW-1185">Reference proteome</keyword>
<gene>
    <name evidence="3" type="ORF">IQ276_06970</name>
</gene>
<dbReference type="EMBL" id="JADEXS010000064">
    <property type="protein sequence ID" value="MBE9022184.1"/>
    <property type="molecule type" value="Genomic_DNA"/>
</dbReference>
<proteinExistence type="predicted"/>
<evidence type="ECO:0000256" key="2">
    <source>
        <dbReference type="SAM" id="SignalP"/>
    </source>
</evidence>
<evidence type="ECO:0000313" key="3">
    <source>
        <dbReference type="EMBL" id="MBE9022184.1"/>
    </source>
</evidence>
<organism evidence="3 4">
    <name type="scientific">Desmonostoc muscorum LEGE 12446</name>
    <dbReference type="NCBI Taxonomy" id="1828758"/>
    <lineage>
        <taxon>Bacteria</taxon>
        <taxon>Bacillati</taxon>
        <taxon>Cyanobacteriota</taxon>
        <taxon>Cyanophyceae</taxon>
        <taxon>Nostocales</taxon>
        <taxon>Nostocaceae</taxon>
        <taxon>Desmonostoc</taxon>
    </lineage>
</organism>
<protein>
    <submittedName>
        <fullName evidence="3">DUF928 domain-containing protein</fullName>
    </submittedName>
</protein>
<name>A0A8J7DFG3_DESMC</name>
<dbReference type="InterPro" id="IPR010328">
    <property type="entry name" value="DUF928"/>
</dbReference>
<dbReference type="Pfam" id="PF06051">
    <property type="entry name" value="DUF928"/>
    <property type="match status" value="1"/>
</dbReference>
<accession>A0A8J7DFG3</accession>
<dbReference type="Proteomes" id="UP000622533">
    <property type="component" value="Unassembled WGS sequence"/>
</dbReference>
<reference evidence="3" key="1">
    <citation type="submission" date="2020-10" db="EMBL/GenBank/DDBJ databases">
        <authorList>
            <person name="Castelo-Branco R."/>
            <person name="Eusebio N."/>
            <person name="Adriana R."/>
            <person name="Vieira A."/>
            <person name="Brugerolle De Fraissinette N."/>
            <person name="Rezende De Castro R."/>
            <person name="Schneider M.P."/>
            <person name="Vasconcelos V."/>
            <person name="Leao P.N."/>
        </authorList>
    </citation>
    <scope>NUCLEOTIDE SEQUENCE</scope>
    <source>
        <strain evidence="3">LEGE 12446</strain>
    </source>
</reference>
<comment type="caution">
    <text evidence="3">The sequence shown here is derived from an EMBL/GenBank/DDBJ whole genome shotgun (WGS) entry which is preliminary data.</text>
</comment>
<sequence length="255" mass="28200">MSGIKRSRSWSASLLIALLLVCASSFPLPASAQANINPFKRIVYTPPDRKGTPPAGNQTGSRGSCPKTEIPLLALGGTSGYTLTVSESPILWFYIPYTSDRALSGEFELQNESGKTVYQIPVSLPTTPKIISIRLTQSLQLNERYRWYLAVNCPSAPASDRFASEGYVTGLVQRILLPAELEQQLKKVRSPLERLQIYAQNGIWYDTLTELAQLYLAQPTWQATWKDFLKDVGLDSIANATLDSSELPTTANFPR</sequence>
<feature type="signal peptide" evidence="2">
    <location>
        <begin position="1"/>
        <end position="32"/>
    </location>
</feature>